<sequence length="186" mass="20825">MKKLILFGDSITAGYFDGFISTMLTSGLKAQLPHMEIINVGIPGDTTDGALTRVQKHVINRHPDYVTIFFGSNDAALDSQVPIERYEENLQQIIQQIGAEKVFLITPALANQAVQEANRPTETLLKYGQVVRNLAATYQTQLIDLQQTMYDLSDYTDLLQPDGFHFSKAGYAFLVEQIVQELKRAN</sequence>
<dbReference type="InterPro" id="IPR013830">
    <property type="entry name" value="SGNH_hydro"/>
</dbReference>
<dbReference type="Proteomes" id="UP000198948">
    <property type="component" value="Unassembled WGS sequence"/>
</dbReference>
<dbReference type="Pfam" id="PF13472">
    <property type="entry name" value="Lipase_GDSL_2"/>
    <property type="match status" value="1"/>
</dbReference>
<dbReference type="OrthoDB" id="388542at2"/>
<evidence type="ECO:0000313" key="2">
    <source>
        <dbReference type="EMBL" id="SER50123.1"/>
    </source>
</evidence>
<name>A0A1H9PRC7_9LACT</name>
<dbReference type="InterPro" id="IPR045136">
    <property type="entry name" value="Iah1-like"/>
</dbReference>
<reference evidence="2 3" key="1">
    <citation type="submission" date="2016-10" db="EMBL/GenBank/DDBJ databases">
        <authorList>
            <person name="de Groot N.N."/>
        </authorList>
    </citation>
    <scope>NUCLEOTIDE SEQUENCE [LARGE SCALE GENOMIC DNA]</scope>
    <source>
        <strain evidence="2 3">DSM 13760</strain>
    </source>
</reference>
<organism evidence="2 3">
    <name type="scientific">Isobaculum melis</name>
    <dbReference type="NCBI Taxonomy" id="142588"/>
    <lineage>
        <taxon>Bacteria</taxon>
        <taxon>Bacillati</taxon>
        <taxon>Bacillota</taxon>
        <taxon>Bacilli</taxon>
        <taxon>Lactobacillales</taxon>
        <taxon>Carnobacteriaceae</taxon>
        <taxon>Isobaculum</taxon>
    </lineage>
</organism>
<gene>
    <name evidence="2" type="ORF">SAMN04488559_10155</name>
</gene>
<evidence type="ECO:0000259" key="1">
    <source>
        <dbReference type="Pfam" id="PF13472"/>
    </source>
</evidence>
<accession>A0A1H9PRC7</accession>
<dbReference type="PANTHER" id="PTHR14209">
    <property type="entry name" value="ISOAMYL ACETATE-HYDROLYZING ESTERASE 1"/>
    <property type="match status" value="1"/>
</dbReference>
<feature type="domain" description="SGNH hydrolase-type esterase" evidence="1">
    <location>
        <begin position="6"/>
        <end position="172"/>
    </location>
</feature>
<protein>
    <submittedName>
        <fullName evidence="2">Lysophospholipase L1</fullName>
    </submittedName>
</protein>
<dbReference type="SUPFAM" id="SSF52266">
    <property type="entry name" value="SGNH hydrolase"/>
    <property type="match status" value="1"/>
</dbReference>
<dbReference type="InterPro" id="IPR036514">
    <property type="entry name" value="SGNH_hydro_sf"/>
</dbReference>
<dbReference type="PANTHER" id="PTHR14209:SF19">
    <property type="entry name" value="ISOAMYL ACETATE-HYDROLYZING ESTERASE 1 HOMOLOG"/>
    <property type="match status" value="1"/>
</dbReference>
<dbReference type="Gene3D" id="3.40.50.1110">
    <property type="entry name" value="SGNH hydrolase"/>
    <property type="match status" value="1"/>
</dbReference>
<dbReference type="AlphaFoldDB" id="A0A1H9PRC7"/>
<dbReference type="EMBL" id="FOHA01000001">
    <property type="protein sequence ID" value="SER50123.1"/>
    <property type="molecule type" value="Genomic_DNA"/>
</dbReference>
<dbReference type="RefSeq" id="WP_092649219.1">
    <property type="nucleotide sequence ID" value="NZ_FOHA01000001.1"/>
</dbReference>
<evidence type="ECO:0000313" key="3">
    <source>
        <dbReference type="Proteomes" id="UP000198948"/>
    </source>
</evidence>
<proteinExistence type="predicted"/>
<keyword evidence="3" id="KW-1185">Reference proteome</keyword>
<dbReference type="STRING" id="142588.SAMN04488559_10155"/>